<dbReference type="GO" id="GO:0005634">
    <property type="term" value="C:nucleus"/>
    <property type="evidence" value="ECO:0007669"/>
    <property type="project" value="UniProtKB-SubCell"/>
</dbReference>
<evidence type="ECO:0000256" key="4">
    <source>
        <dbReference type="ARBA" id="ARBA00023163"/>
    </source>
</evidence>
<dbReference type="Proteomes" id="UP001165190">
    <property type="component" value="Unassembled WGS sequence"/>
</dbReference>
<dbReference type="PANTHER" id="PTHR32096">
    <property type="entry name" value="WRKY TRANSCRIPTION FACTOR 30-RELATED-RELATED"/>
    <property type="match status" value="1"/>
</dbReference>
<dbReference type="FunFam" id="2.20.25.80:FF:000007">
    <property type="entry name" value="WRKY transcription factor 22"/>
    <property type="match status" value="1"/>
</dbReference>
<protein>
    <recommendedName>
        <fullName evidence="8">WRKY domain-containing protein</fullName>
    </recommendedName>
</protein>
<feature type="domain" description="WRKY" evidence="8">
    <location>
        <begin position="127"/>
        <end position="194"/>
    </location>
</feature>
<organism evidence="9 10">
    <name type="scientific">Hibiscus trionum</name>
    <name type="common">Flower of an hour</name>
    <dbReference type="NCBI Taxonomy" id="183268"/>
    <lineage>
        <taxon>Eukaryota</taxon>
        <taxon>Viridiplantae</taxon>
        <taxon>Streptophyta</taxon>
        <taxon>Embryophyta</taxon>
        <taxon>Tracheophyta</taxon>
        <taxon>Spermatophyta</taxon>
        <taxon>Magnoliopsida</taxon>
        <taxon>eudicotyledons</taxon>
        <taxon>Gunneridae</taxon>
        <taxon>Pentapetalae</taxon>
        <taxon>rosids</taxon>
        <taxon>malvids</taxon>
        <taxon>Malvales</taxon>
        <taxon>Malvaceae</taxon>
        <taxon>Malvoideae</taxon>
        <taxon>Hibiscus</taxon>
    </lineage>
</organism>
<evidence type="ECO:0000256" key="7">
    <source>
        <dbReference type="SAM" id="MobiDB-lite"/>
    </source>
</evidence>
<dbReference type="Gene3D" id="2.20.25.80">
    <property type="entry name" value="WRKY domain"/>
    <property type="match status" value="1"/>
</dbReference>
<keyword evidence="3" id="KW-0238">DNA-binding</keyword>
<feature type="region of interest" description="Disordered" evidence="7">
    <location>
        <begin position="88"/>
        <end position="125"/>
    </location>
</feature>
<evidence type="ECO:0000256" key="5">
    <source>
        <dbReference type="ARBA" id="ARBA00023242"/>
    </source>
</evidence>
<dbReference type="GO" id="GO:0003700">
    <property type="term" value="F:DNA-binding transcription factor activity"/>
    <property type="evidence" value="ECO:0007669"/>
    <property type="project" value="InterPro"/>
</dbReference>
<keyword evidence="4" id="KW-0804">Transcription</keyword>
<keyword evidence="10" id="KW-1185">Reference proteome</keyword>
<keyword evidence="5" id="KW-0539">Nucleus</keyword>
<dbReference type="EMBL" id="BSYR01000002">
    <property type="protein sequence ID" value="GMI64049.1"/>
    <property type="molecule type" value="Genomic_DNA"/>
</dbReference>
<evidence type="ECO:0000256" key="6">
    <source>
        <dbReference type="ARBA" id="ARBA00060761"/>
    </source>
</evidence>
<comment type="subcellular location">
    <subcellularLocation>
        <location evidence="1">Nucleus</location>
    </subcellularLocation>
</comment>
<dbReference type="GO" id="GO:0000976">
    <property type="term" value="F:transcription cis-regulatory region binding"/>
    <property type="evidence" value="ECO:0007669"/>
    <property type="project" value="TreeGrafter"/>
</dbReference>
<gene>
    <name evidence="9" type="ORF">HRI_000074100</name>
</gene>
<sequence>MDKWDLQAIVGGGSSNVDAMENPQLSFGPWGFQQDEDEDHLMSFPDIFEMNPKVEDELQELYKSFYPHFNPYSTQTIITTSLPVPPDVDVSAEKPKRQQPFSGNKDPAKPKRLSRKNQQNRVVQHVTEDELPSDVWAWRKNGQKPIKGSPFPRSYYRCSSSKGCLARKQVERSCLDPQVFIVTYTSAEHCHGHPTRRSSLAGSTRNKSLMAANKNEPHAAGTAVSQMGIKDESVEQGRVKLEELGMVELDGEEGAKILSSDVMFSDDELVQRLEDFDEGVFLEQFQDLSHEIWCL</sequence>
<evidence type="ECO:0000259" key="8">
    <source>
        <dbReference type="PROSITE" id="PS50811"/>
    </source>
</evidence>
<evidence type="ECO:0000313" key="9">
    <source>
        <dbReference type="EMBL" id="GMI64049.1"/>
    </source>
</evidence>
<evidence type="ECO:0000313" key="10">
    <source>
        <dbReference type="Proteomes" id="UP001165190"/>
    </source>
</evidence>
<keyword evidence="2" id="KW-0805">Transcription regulation</keyword>
<comment type="caution">
    <text evidence="9">The sequence shown here is derived from an EMBL/GenBank/DDBJ whole genome shotgun (WGS) entry which is preliminary data.</text>
</comment>
<dbReference type="PROSITE" id="PS50811">
    <property type="entry name" value="WRKY"/>
    <property type="match status" value="1"/>
</dbReference>
<dbReference type="PANTHER" id="PTHR32096:SF127">
    <property type="entry name" value="WRKY DOMAIN-CONTAINING PROTEIN"/>
    <property type="match status" value="1"/>
</dbReference>
<dbReference type="Pfam" id="PF03106">
    <property type="entry name" value="WRKY"/>
    <property type="match status" value="1"/>
</dbReference>
<accession>A0A9W7GSF3</accession>
<dbReference type="InterPro" id="IPR044810">
    <property type="entry name" value="WRKY_plant"/>
</dbReference>
<name>A0A9W7GSF3_HIBTR</name>
<dbReference type="SUPFAM" id="SSF118290">
    <property type="entry name" value="WRKY DNA-binding domain"/>
    <property type="match status" value="1"/>
</dbReference>
<dbReference type="SMART" id="SM00774">
    <property type="entry name" value="WRKY"/>
    <property type="match status" value="1"/>
</dbReference>
<evidence type="ECO:0000256" key="1">
    <source>
        <dbReference type="ARBA" id="ARBA00004123"/>
    </source>
</evidence>
<comment type="similarity">
    <text evidence="6">Belongs to the WRKY group II-e family.</text>
</comment>
<dbReference type="OrthoDB" id="1077642at2759"/>
<proteinExistence type="inferred from homology"/>
<dbReference type="InterPro" id="IPR036576">
    <property type="entry name" value="WRKY_dom_sf"/>
</dbReference>
<reference evidence="9" key="1">
    <citation type="submission" date="2023-05" db="EMBL/GenBank/DDBJ databases">
        <title>Genome and transcriptome analyses reveal genes involved in the formation of fine ridges on petal epidermal cells in Hibiscus trionum.</title>
        <authorList>
            <person name="Koshimizu S."/>
            <person name="Masuda S."/>
            <person name="Ishii T."/>
            <person name="Shirasu K."/>
            <person name="Hoshino A."/>
            <person name="Arita M."/>
        </authorList>
    </citation>
    <scope>NUCLEOTIDE SEQUENCE</scope>
    <source>
        <strain evidence="9">Hamamatsu line</strain>
    </source>
</reference>
<evidence type="ECO:0000256" key="3">
    <source>
        <dbReference type="ARBA" id="ARBA00023125"/>
    </source>
</evidence>
<dbReference type="AlphaFoldDB" id="A0A9W7GSF3"/>
<dbReference type="InterPro" id="IPR003657">
    <property type="entry name" value="WRKY_dom"/>
</dbReference>
<evidence type="ECO:0000256" key="2">
    <source>
        <dbReference type="ARBA" id="ARBA00023015"/>
    </source>
</evidence>